<dbReference type="InterPro" id="IPR003819">
    <property type="entry name" value="TauD/TfdA-like"/>
</dbReference>
<dbReference type="PANTHER" id="PTHR22754:SF32">
    <property type="entry name" value="DISCO-INTERACTING PROTEIN 2"/>
    <property type="match status" value="1"/>
</dbReference>
<dbReference type="InterPro" id="IPR006162">
    <property type="entry name" value="Ppantetheine_attach_site"/>
</dbReference>
<dbReference type="Gene3D" id="3.30.559.30">
    <property type="entry name" value="Nonribosomal peptide synthetase, condensation domain"/>
    <property type="match status" value="1"/>
</dbReference>
<comment type="similarity">
    <text evidence="2">Belongs to the ATP-dependent AMP-binding enzyme family.</text>
</comment>
<dbReference type="SUPFAM" id="SSF52777">
    <property type="entry name" value="CoA-dependent acyltransferases"/>
    <property type="match status" value="2"/>
</dbReference>
<evidence type="ECO:0000313" key="8">
    <source>
        <dbReference type="EMBL" id="AMG35139.2"/>
    </source>
</evidence>
<dbReference type="SUPFAM" id="SSF47336">
    <property type="entry name" value="ACP-like"/>
    <property type="match status" value="1"/>
</dbReference>
<dbReference type="GO" id="GO:0005886">
    <property type="term" value="C:plasma membrane"/>
    <property type="evidence" value="ECO:0007669"/>
    <property type="project" value="TreeGrafter"/>
</dbReference>
<protein>
    <submittedName>
        <fullName evidence="8">Non ribosomal peptide synthase</fullName>
    </submittedName>
</protein>
<dbReference type="SUPFAM" id="SSF56801">
    <property type="entry name" value="Acetyl-CoA synthetase-like"/>
    <property type="match status" value="1"/>
</dbReference>
<dbReference type="PANTHER" id="PTHR22754">
    <property type="entry name" value="DISCO-INTERACTING PROTEIN 2 DIP2 -RELATED"/>
    <property type="match status" value="1"/>
</dbReference>
<dbReference type="Gene3D" id="1.10.1200.10">
    <property type="entry name" value="ACP-like"/>
    <property type="match status" value="1"/>
</dbReference>
<dbReference type="Pfam" id="PF00668">
    <property type="entry name" value="Condensation"/>
    <property type="match status" value="1"/>
</dbReference>
<evidence type="ECO:0000313" key="9">
    <source>
        <dbReference type="Proteomes" id="UP000060602"/>
    </source>
</evidence>
<dbReference type="CDD" id="cd19531">
    <property type="entry name" value="LCL_NRPS-like"/>
    <property type="match status" value="1"/>
</dbReference>
<evidence type="ECO:0000256" key="4">
    <source>
        <dbReference type="ARBA" id="ARBA00022553"/>
    </source>
</evidence>
<proteinExistence type="inferred from homology"/>
<dbReference type="Gene3D" id="3.30.300.30">
    <property type="match status" value="1"/>
</dbReference>
<dbReference type="InterPro" id="IPR020806">
    <property type="entry name" value="PKS_PP-bd"/>
</dbReference>
<dbReference type="SUPFAM" id="SSF51197">
    <property type="entry name" value="Clavaminate synthase-like"/>
    <property type="match status" value="1"/>
</dbReference>
<dbReference type="FunFam" id="3.40.50.12780:FF:000013">
    <property type="entry name" value="Long-chain-fatty-acid--AMP ligase FadD32"/>
    <property type="match status" value="1"/>
</dbReference>
<evidence type="ECO:0000259" key="7">
    <source>
        <dbReference type="PROSITE" id="PS50075"/>
    </source>
</evidence>
<dbReference type="InterPro" id="IPR000873">
    <property type="entry name" value="AMP-dep_synth/lig_dom"/>
</dbReference>
<evidence type="ECO:0000256" key="5">
    <source>
        <dbReference type="ARBA" id="ARBA00022598"/>
    </source>
</evidence>
<dbReference type="GO" id="GO:0031177">
    <property type="term" value="F:phosphopantetheine binding"/>
    <property type="evidence" value="ECO:0007669"/>
    <property type="project" value="InterPro"/>
</dbReference>
<dbReference type="GO" id="GO:0006633">
    <property type="term" value="P:fatty acid biosynthetic process"/>
    <property type="evidence" value="ECO:0007669"/>
    <property type="project" value="TreeGrafter"/>
</dbReference>
<dbReference type="InterPro" id="IPR040097">
    <property type="entry name" value="FAAL/FAAC"/>
</dbReference>
<dbReference type="InterPro" id="IPR042099">
    <property type="entry name" value="ANL_N_sf"/>
</dbReference>
<keyword evidence="4" id="KW-0597">Phosphoprotein</keyword>
<name>A0A0X8NVJ4_ALCXX</name>
<dbReference type="PROSITE" id="PS00012">
    <property type="entry name" value="PHOSPHOPANTETHEINE"/>
    <property type="match status" value="1"/>
</dbReference>
<dbReference type="InterPro" id="IPR045851">
    <property type="entry name" value="AMP-bd_C_sf"/>
</dbReference>
<dbReference type="InterPro" id="IPR036736">
    <property type="entry name" value="ACP-like_sf"/>
</dbReference>
<dbReference type="GO" id="GO:0071766">
    <property type="term" value="P:Actinobacterium-type cell wall biogenesis"/>
    <property type="evidence" value="ECO:0007669"/>
    <property type="project" value="UniProtKB-ARBA"/>
</dbReference>
<dbReference type="InterPro" id="IPR009081">
    <property type="entry name" value="PP-bd_ACP"/>
</dbReference>
<dbReference type="InterPro" id="IPR020845">
    <property type="entry name" value="AMP-binding_CS"/>
</dbReference>
<evidence type="ECO:0000256" key="3">
    <source>
        <dbReference type="ARBA" id="ARBA00022450"/>
    </source>
</evidence>
<comment type="cofactor">
    <cofactor evidence="1">
        <name>pantetheine 4'-phosphate</name>
        <dbReference type="ChEBI" id="CHEBI:47942"/>
    </cofactor>
</comment>
<dbReference type="InterPro" id="IPR001242">
    <property type="entry name" value="Condensation_dom"/>
</dbReference>
<sequence>MAMSSRPIPRRCAWRTSTTCRAWVDAMNDIVSFTSRAGSIAERLRESVALAPDQAALTVFDAAGERAYTHRTLDQRVRALAARLQQEFAAGTRVLLLLDNDEHYVVAFFACMYAGMTSVPAFPPESARDQHLGRLHAMARDCEAGAVLTTAAVAQWLSREAGVFSQARILAADELDLAWAEQWQAFTPDPASVAFLQYTSGSTSSPKGVMVTHANLMANEHAIHGAMATDPTDRFVSWLPLYHDMGLIGGLLQPFHIGCDVILTSPKYFLERPLRWLQAVSRFRATVSGGPDFAFRLCLERIRPEQLEGLDLSGWRVAFSGAEPVQPDTLAAFARLCAPAGFAAEALYPCYGLAEATLFVTGTPPGRGGRVRHFDELALARAAVRPQEAGLALVSCGRPQPGNRLMIADTVTGDPVAPGVLGEIWTSGPSVAAGYWNNPQATREAFVDRDGERWLRSGDLGFMHEDELYVHGRLKDLIIVRGQNIYPQDVERVVEAEVAAVRKGRIAAFRVDGPQGEGIGLAVEVGRLQRKRHAAAEIVRALHRAVGMATGEALAVAVLLEPGALPKTSSGKLQRAATRKGWQDGSLSAYALWRHGAFEFGGEFAALAEPPREGAETILASLWAEVLAAPVSDRRANFFEMGGNSLDAAQLLTRIRARLGVSLPLRALFTHAELADCAALIETQADATASVGLDDGPRADLAAPDGAAALAPLALAQQRLWLVDRLAPAARRSAYNLSAAYRLEGELDIARLERALAIVVSRHDSLRAAFVEDEQGNPRVRVRADAAVSLPLVEVAQAEVPACLERLAAAPFDLAQGAPLRAALLRVGPRDHVLALVVHHIVFDGWSQGVMLRELAAAYAGLALPSLPLQYGHYAAWTHARAATPAFRKSTDYWRERLAGAPALSTLPADRQVAAGTDATAGCLRVAIEPRLARRLQDLARRQGATLFQVLLAAFTLVLARHADQRDLVVGTDLAGRDHADLEPLIGFFVNVLPIRLHVPEAGPFTDWLARVRDTLLADHEHREVPFDRIVEAAGVPRERGRNPLAQVLFVMQNTPAWPLALPQLQVTTLPAPLPEAKFDLAVFVHEREDAFEVEWIHARARYQQATVAAVAEEWTSLLRQLGRQADLALSFRPEPLSKEAGMSMTPAPAANKQEKLKKFAARAPLAGAPAPRPLVRTSFLSSERQFPLVVQALDPTLDAVAWASAQRDQIEAWIAQHGGILFRDFAIASPQQFEAFAESVEPTLFGGYGDLPKKEGGRNTYRSTPYPEKQMILYHNESAHLDSWPRKQLFYCELPSRVGGATPIVDCREMLRRLPADLVAEFERKELLYVRTFTERFDVSWQSFFKTDARADVQARLDERGVAYRWLDDDTLQTRTRCPAVITHPVTGERVFFNQVQLHHLHCLEPEVREHIMETIGLERAPRHVTFGDGSPIPDAAMDRIGAAYEACAVRFDWRRGDVVMLDNMLAAHARDPYEEPRKVVVAMGAMFDRADLAPRAAGE</sequence>
<keyword evidence="5" id="KW-0436">Ligase</keyword>
<dbReference type="Gene3D" id="3.60.130.10">
    <property type="entry name" value="Clavaminate synthase-like"/>
    <property type="match status" value="1"/>
</dbReference>
<dbReference type="SMART" id="SM00823">
    <property type="entry name" value="PKS_PP"/>
    <property type="match status" value="1"/>
</dbReference>
<dbReference type="PROSITE" id="PS50075">
    <property type="entry name" value="CARRIER"/>
    <property type="match status" value="1"/>
</dbReference>
<dbReference type="Pfam" id="PF00501">
    <property type="entry name" value="AMP-binding"/>
    <property type="match status" value="1"/>
</dbReference>
<dbReference type="Pfam" id="PF00550">
    <property type="entry name" value="PP-binding"/>
    <property type="match status" value="1"/>
</dbReference>
<dbReference type="InterPro" id="IPR023213">
    <property type="entry name" value="CAT-like_dom_sf"/>
</dbReference>
<accession>A0A0X8NVJ4</accession>
<dbReference type="Gene3D" id="3.40.50.12780">
    <property type="entry name" value="N-terminal domain of ligase-like"/>
    <property type="match status" value="1"/>
</dbReference>
<dbReference type="Pfam" id="PF02668">
    <property type="entry name" value="TauD"/>
    <property type="match status" value="1"/>
</dbReference>
<evidence type="ECO:0000256" key="6">
    <source>
        <dbReference type="ARBA" id="ARBA00023002"/>
    </source>
</evidence>
<organism evidence="8 9">
    <name type="scientific">Alcaligenes xylosoxydans xylosoxydans</name>
    <name type="common">Achromobacter xylosoxidans</name>
    <dbReference type="NCBI Taxonomy" id="85698"/>
    <lineage>
        <taxon>Bacteria</taxon>
        <taxon>Pseudomonadati</taxon>
        <taxon>Pseudomonadota</taxon>
        <taxon>Betaproteobacteria</taxon>
        <taxon>Burkholderiales</taxon>
        <taxon>Alcaligenaceae</taxon>
        <taxon>Achromobacter</taxon>
    </lineage>
</organism>
<dbReference type="GO" id="GO:0016706">
    <property type="term" value="F:2-oxoglutarate-dependent dioxygenase activity"/>
    <property type="evidence" value="ECO:0007669"/>
    <property type="project" value="UniProtKB-ARBA"/>
</dbReference>
<dbReference type="EMBL" id="CP014060">
    <property type="protein sequence ID" value="AMG35139.2"/>
    <property type="molecule type" value="Genomic_DNA"/>
</dbReference>
<evidence type="ECO:0000256" key="1">
    <source>
        <dbReference type="ARBA" id="ARBA00001957"/>
    </source>
</evidence>
<dbReference type="GO" id="GO:0016874">
    <property type="term" value="F:ligase activity"/>
    <property type="evidence" value="ECO:0007669"/>
    <property type="project" value="UniProtKB-KW"/>
</dbReference>
<dbReference type="GO" id="GO:0070566">
    <property type="term" value="F:adenylyltransferase activity"/>
    <property type="evidence" value="ECO:0007669"/>
    <property type="project" value="TreeGrafter"/>
</dbReference>
<dbReference type="Gene3D" id="3.30.559.10">
    <property type="entry name" value="Chloramphenicol acetyltransferase-like domain"/>
    <property type="match status" value="1"/>
</dbReference>
<reference evidence="9" key="1">
    <citation type="submission" date="2015-12" db="EMBL/GenBank/DDBJ databases">
        <title>FDA dAtabase for Regulatory Grade micrObial Sequences (FDA-ARGOS): Supporting development and validation of Infectious Disease Dx tests.</title>
        <authorList>
            <person name="Case J."/>
            <person name="Tallon L."/>
            <person name="Sadzewicz L."/>
            <person name="Sengamalay N."/>
            <person name="Ott S."/>
            <person name="Godinez A."/>
            <person name="Nagaraj S."/>
            <person name="Nadendla S."/>
            <person name="Sichtig H."/>
        </authorList>
    </citation>
    <scope>NUCLEOTIDE SEQUENCE [LARGE SCALE GENOMIC DNA]</scope>
    <source>
        <strain evidence="9">FDAARGOS_147</strain>
    </source>
</reference>
<keyword evidence="6" id="KW-0560">Oxidoreductase</keyword>
<feature type="domain" description="Carrier" evidence="7">
    <location>
        <begin position="610"/>
        <end position="685"/>
    </location>
</feature>
<gene>
    <name evidence="8" type="ORF">AL504_03190</name>
</gene>
<evidence type="ECO:0000256" key="2">
    <source>
        <dbReference type="ARBA" id="ARBA00006432"/>
    </source>
</evidence>
<dbReference type="PROSITE" id="PS00455">
    <property type="entry name" value="AMP_BINDING"/>
    <property type="match status" value="1"/>
</dbReference>
<dbReference type="InterPro" id="IPR042098">
    <property type="entry name" value="TauD-like_sf"/>
</dbReference>
<dbReference type="CDD" id="cd05931">
    <property type="entry name" value="FAAL"/>
    <property type="match status" value="1"/>
</dbReference>
<keyword evidence="3" id="KW-0596">Phosphopantetheine</keyword>
<dbReference type="Proteomes" id="UP000060602">
    <property type="component" value="Chromosome"/>
</dbReference>